<comment type="caution">
    <text evidence="1">The sequence shown here is derived from an EMBL/GenBank/DDBJ whole genome shotgun (WGS) entry which is preliminary data.</text>
</comment>
<gene>
    <name evidence="1" type="ORF">DI536_37415</name>
</gene>
<proteinExistence type="predicted"/>
<reference evidence="1 2" key="1">
    <citation type="submission" date="2017-08" db="EMBL/GenBank/DDBJ databases">
        <title>Infants hospitalized years apart are colonized by the same room-sourced microbial strains.</title>
        <authorList>
            <person name="Brooks B."/>
            <person name="Olm M.R."/>
            <person name="Firek B.A."/>
            <person name="Baker R."/>
            <person name="Thomas B.C."/>
            <person name="Morowitz M.J."/>
            <person name="Banfield J.F."/>
        </authorList>
    </citation>
    <scope>NUCLEOTIDE SEQUENCE [LARGE SCALE GENOMIC DNA]</scope>
    <source>
        <strain evidence="1">S2_003_000_R2_14</strain>
    </source>
</reference>
<organism evidence="1 2">
    <name type="scientific">Archangium gephyra</name>
    <dbReference type="NCBI Taxonomy" id="48"/>
    <lineage>
        <taxon>Bacteria</taxon>
        <taxon>Pseudomonadati</taxon>
        <taxon>Myxococcota</taxon>
        <taxon>Myxococcia</taxon>
        <taxon>Myxococcales</taxon>
        <taxon>Cystobacterineae</taxon>
        <taxon>Archangiaceae</taxon>
        <taxon>Archangium</taxon>
    </lineage>
</organism>
<dbReference type="Proteomes" id="UP000249061">
    <property type="component" value="Unassembled WGS sequence"/>
</dbReference>
<accession>A0A2W5UF05</accession>
<sequence length="106" mass="11777">MKRCLGEQSAWHFDHATICDYDSAYEDCATLPPLTLVPFEHFARELDDVARPGMELGFLDMAGICPLTDPDSIDRWFASLRFGVDLLLAAQALIQLYPTKPGGSDD</sequence>
<name>A0A2W5UF05_9BACT</name>
<evidence type="ECO:0000313" key="2">
    <source>
        <dbReference type="Proteomes" id="UP000249061"/>
    </source>
</evidence>
<dbReference type="EMBL" id="QFQP01000245">
    <property type="protein sequence ID" value="PZR01904.1"/>
    <property type="molecule type" value="Genomic_DNA"/>
</dbReference>
<protein>
    <submittedName>
        <fullName evidence="1">Uncharacterized protein</fullName>
    </submittedName>
</protein>
<dbReference type="AlphaFoldDB" id="A0A2W5UF05"/>
<evidence type="ECO:0000313" key="1">
    <source>
        <dbReference type="EMBL" id="PZR01904.1"/>
    </source>
</evidence>